<accession>A0A2U3AQ65</accession>
<dbReference type="SUPFAM" id="SSF55781">
    <property type="entry name" value="GAF domain-like"/>
    <property type="match status" value="1"/>
</dbReference>
<dbReference type="InterPro" id="IPR036388">
    <property type="entry name" value="WH-like_DNA-bd_sf"/>
</dbReference>
<dbReference type="EMBL" id="QFVR01000002">
    <property type="protein sequence ID" value="PWI26682.1"/>
    <property type="molecule type" value="Genomic_DNA"/>
</dbReference>
<name>A0A2U3AQ65_9BACL</name>
<reference evidence="5 6" key="1">
    <citation type="submission" date="2018-05" db="EMBL/GenBank/DDBJ databases">
        <title>Kurthia sibirica genome sequence.</title>
        <authorList>
            <person name="Maclea K.S."/>
            <person name="Goen A.E."/>
        </authorList>
    </citation>
    <scope>NUCLEOTIDE SEQUENCE [LARGE SCALE GENOMIC DNA]</scope>
    <source>
        <strain evidence="5 6">ATCC 49154</strain>
    </source>
</reference>
<evidence type="ECO:0000313" key="5">
    <source>
        <dbReference type="EMBL" id="PWI26682.1"/>
    </source>
</evidence>
<dbReference type="InterPro" id="IPR029016">
    <property type="entry name" value="GAF-like_dom_sf"/>
</dbReference>
<organism evidence="5 6">
    <name type="scientific">Kurthia sibirica</name>
    <dbReference type="NCBI Taxonomy" id="202750"/>
    <lineage>
        <taxon>Bacteria</taxon>
        <taxon>Bacillati</taxon>
        <taxon>Bacillota</taxon>
        <taxon>Bacilli</taxon>
        <taxon>Bacillales</taxon>
        <taxon>Caryophanaceae</taxon>
        <taxon>Kurthia</taxon>
    </lineage>
</organism>
<dbReference type="InterPro" id="IPR003018">
    <property type="entry name" value="GAF"/>
</dbReference>
<gene>
    <name evidence="5" type="ORF">DEX24_02690</name>
</gene>
<evidence type="ECO:0000256" key="1">
    <source>
        <dbReference type="ARBA" id="ARBA00023015"/>
    </source>
</evidence>
<evidence type="ECO:0000256" key="3">
    <source>
        <dbReference type="ARBA" id="ARBA00023163"/>
    </source>
</evidence>
<evidence type="ECO:0000313" key="6">
    <source>
        <dbReference type="Proteomes" id="UP000245938"/>
    </source>
</evidence>
<dbReference type="Gene3D" id="3.30.450.40">
    <property type="match status" value="1"/>
</dbReference>
<dbReference type="PANTHER" id="PTHR44688:SF16">
    <property type="entry name" value="DNA-BINDING TRANSCRIPTIONAL ACTIVATOR DEVR_DOSR"/>
    <property type="match status" value="1"/>
</dbReference>
<keyword evidence="2" id="KW-0238">DNA-binding</keyword>
<dbReference type="SMART" id="SM00421">
    <property type="entry name" value="HTH_LUXR"/>
    <property type="match status" value="1"/>
</dbReference>
<sequence length="366" mass="42024">MNNQITYTQFVLFCKVHAQGLRENIHAYISINDAPKLLSIELSFLQLFSEQKVDLLQENYDSDINIWLQSQKDVLTIEELSLFRYIFEQSIFALLIQNKNTEFSAFTFFLSDLFIRLSSCYNHFHQTVTQEHSPSHHDKKTQQLIALNAFSACLIAATDATSSLPALLHDAESIFSFKRCVFYAYNPWLNEYHGVYGAELMKVQSMRGKLADHTAVFSERKPIFLKDPTHYLPASAIELFQLSSIVFTPVCDKNKQLYGWLTFDQLSEEFDMTKDDLEVLAQAANLLAQFLGRKASSNVTTAVQLTEKEKIILTLLADGLNNKQMAELLFLSPHTIRDYIERLMHKLHAKNRTQVISTAFRLSLIT</sequence>
<dbReference type="Pfam" id="PF01590">
    <property type="entry name" value="GAF"/>
    <property type="match status" value="1"/>
</dbReference>
<dbReference type="InterPro" id="IPR000792">
    <property type="entry name" value="Tscrpt_reg_LuxR_C"/>
</dbReference>
<keyword evidence="3" id="KW-0804">Transcription</keyword>
<dbReference type="InterPro" id="IPR016032">
    <property type="entry name" value="Sig_transdc_resp-reg_C-effctor"/>
</dbReference>
<keyword evidence="1" id="KW-0805">Transcription regulation</keyword>
<dbReference type="GO" id="GO:0045892">
    <property type="term" value="P:negative regulation of DNA-templated transcription"/>
    <property type="evidence" value="ECO:0007669"/>
    <property type="project" value="UniProtKB-ARBA"/>
</dbReference>
<dbReference type="GO" id="GO:0003677">
    <property type="term" value="F:DNA binding"/>
    <property type="evidence" value="ECO:0007669"/>
    <property type="project" value="UniProtKB-KW"/>
</dbReference>
<keyword evidence="6" id="KW-1185">Reference proteome</keyword>
<evidence type="ECO:0000259" key="4">
    <source>
        <dbReference type="PROSITE" id="PS50043"/>
    </source>
</evidence>
<dbReference type="Proteomes" id="UP000245938">
    <property type="component" value="Unassembled WGS sequence"/>
</dbReference>
<dbReference type="PRINTS" id="PR00038">
    <property type="entry name" value="HTHLUXR"/>
</dbReference>
<evidence type="ECO:0000256" key="2">
    <source>
        <dbReference type="ARBA" id="ARBA00023125"/>
    </source>
</evidence>
<protein>
    <recommendedName>
        <fullName evidence="4">HTH luxR-type domain-containing protein</fullName>
    </recommendedName>
</protein>
<feature type="domain" description="HTH luxR-type" evidence="4">
    <location>
        <begin position="298"/>
        <end position="363"/>
    </location>
</feature>
<dbReference type="RefSeq" id="WP_109304853.1">
    <property type="nucleotide sequence ID" value="NZ_BJUF01000002.1"/>
</dbReference>
<dbReference type="Pfam" id="PF00196">
    <property type="entry name" value="GerE"/>
    <property type="match status" value="1"/>
</dbReference>
<dbReference type="AlphaFoldDB" id="A0A2U3AQ65"/>
<dbReference type="CDD" id="cd06170">
    <property type="entry name" value="LuxR_C_like"/>
    <property type="match status" value="1"/>
</dbReference>
<dbReference type="SUPFAM" id="SSF46894">
    <property type="entry name" value="C-terminal effector domain of the bipartite response regulators"/>
    <property type="match status" value="1"/>
</dbReference>
<comment type="caution">
    <text evidence="5">The sequence shown here is derived from an EMBL/GenBank/DDBJ whole genome shotgun (WGS) entry which is preliminary data.</text>
</comment>
<dbReference type="PANTHER" id="PTHR44688">
    <property type="entry name" value="DNA-BINDING TRANSCRIPTIONAL ACTIVATOR DEVR_DOSR"/>
    <property type="match status" value="1"/>
</dbReference>
<dbReference type="PROSITE" id="PS50043">
    <property type="entry name" value="HTH_LUXR_2"/>
    <property type="match status" value="1"/>
</dbReference>
<dbReference type="OrthoDB" id="2825042at2"/>
<dbReference type="Gene3D" id="1.10.10.10">
    <property type="entry name" value="Winged helix-like DNA-binding domain superfamily/Winged helix DNA-binding domain"/>
    <property type="match status" value="1"/>
</dbReference>
<proteinExistence type="predicted"/>